<accession>G3ACK3</accession>
<dbReference type="AlphaFoldDB" id="G3ACK3"/>
<organism evidence="1">
    <name type="scientific">Ralstonia syzygii R24</name>
    <dbReference type="NCBI Taxonomy" id="907261"/>
    <lineage>
        <taxon>Bacteria</taxon>
        <taxon>Pseudomonadati</taxon>
        <taxon>Pseudomonadota</taxon>
        <taxon>Betaproteobacteria</taxon>
        <taxon>Burkholderiales</taxon>
        <taxon>Burkholderiaceae</taxon>
        <taxon>Ralstonia</taxon>
        <taxon>Ralstonia solanacearum species complex</taxon>
    </lineage>
</organism>
<dbReference type="InterPro" id="IPR036345">
    <property type="entry name" value="ExoRNase_PH_dom2_sf"/>
</dbReference>
<dbReference type="EMBL" id="FR854092">
    <property type="protein sequence ID" value="CCA87296.1"/>
    <property type="molecule type" value="Genomic_DNA"/>
</dbReference>
<sequence>MLSAPWERIYDRHPLHTHASRAAPEARRAIRLHPMFCICSDKSIDDILSAQRDIPLPFEDMLECYTRCLSGCGSCIDRIRERVKDSQLFFEAEQQT</sequence>
<gene>
    <name evidence="1" type="ORF">RALSY_mp30623</name>
</gene>
<protein>
    <submittedName>
        <fullName evidence="1">Conserved hypothethical protein</fullName>
    </submittedName>
</protein>
<reference evidence="1" key="1">
    <citation type="journal article" date="2011" name="PLoS ONE">
        <title>Ralstonia syzygii, the Blood Disease Bacterium and some Asian R. solanacearum strains form a single genomic species despite divergent lifestyles.</title>
        <authorList>
            <person name="Remenant B."/>
            <person name="de Cambiaire J.C."/>
            <person name="Cellier G."/>
            <person name="Jacobs J.M."/>
            <person name="Mangenot S."/>
            <person name="Barbe V."/>
            <person name="Lajus A."/>
            <person name="Vallenet D."/>
            <person name="Medigue C."/>
            <person name="Fegan M."/>
            <person name="Allen C."/>
            <person name="Prior P."/>
        </authorList>
    </citation>
    <scope>NUCLEOTIDE SEQUENCE</scope>
    <source>
        <strain evidence="1">R24</strain>
    </source>
</reference>
<name>G3ACK3_9RALS</name>
<reference evidence="1" key="2">
    <citation type="submission" date="2011-04" db="EMBL/GenBank/DDBJ databases">
        <authorList>
            <person name="Genoscope - CEA"/>
        </authorList>
    </citation>
    <scope>NUCLEOTIDE SEQUENCE</scope>
    <source>
        <strain evidence="1">R24</strain>
    </source>
</reference>
<evidence type="ECO:0000313" key="1">
    <source>
        <dbReference type="EMBL" id="CCA87296.1"/>
    </source>
</evidence>
<proteinExistence type="predicted"/>
<dbReference type="SUPFAM" id="SSF55666">
    <property type="entry name" value="Ribonuclease PH domain 2-like"/>
    <property type="match status" value="1"/>
</dbReference>